<dbReference type="Gene3D" id="3.40.50.1000">
    <property type="entry name" value="HAD superfamily/HAD-like"/>
    <property type="match status" value="1"/>
</dbReference>
<evidence type="ECO:0000313" key="5">
    <source>
        <dbReference type="EMBL" id="CAF3044342.1"/>
    </source>
</evidence>
<reference evidence="5" key="1">
    <citation type="submission" date="2021-02" db="EMBL/GenBank/DDBJ databases">
        <authorList>
            <person name="Bekaert M."/>
        </authorList>
    </citation>
    <scope>NUCLEOTIDE SEQUENCE</scope>
    <source>
        <strain evidence="5">IoA-00</strain>
    </source>
</reference>
<protein>
    <submittedName>
        <fullName evidence="5">(salmon louse) hypothetical protein</fullName>
    </submittedName>
</protein>
<dbReference type="Proteomes" id="UP000675881">
    <property type="component" value="Chromosome 9"/>
</dbReference>
<dbReference type="Pfam" id="PF05761">
    <property type="entry name" value="5_nucleotid"/>
    <property type="match status" value="1"/>
</dbReference>
<dbReference type="InterPro" id="IPR023214">
    <property type="entry name" value="HAD_sf"/>
</dbReference>
<dbReference type="PANTHER" id="PTHR12103">
    <property type="entry name" value="5'-NUCLEOTIDASE DOMAIN-CONTAINING"/>
    <property type="match status" value="1"/>
</dbReference>
<evidence type="ECO:0000256" key="4">
    <source>
        <dbReference type="ARBA" id="ARBA00022842"/>
    </source>
</evidence>
<evidence type="ECO:0000256" key="3">
    <source>
        <dbReference type="ARBA" id="ARBA00022801"/>
    </source>
</evidence>
<dbReference type="InterPro" id="IPR008380">
    <property type="entry name" value="HAD-SF_hydro_IG_5-nucl"/>
</dbReference>
<evidence type="ECO:0000313" key="6">
    <source>
        <dbReference type="Proteomes" id="UP000675881"/>
    </source>
</evidence>
<keyword evidence="2" id="KW-0479">Metal-binding</keyword>
<dbReference type="EMBL" id="HG994588">
    <property type="protein sequence ID" value="CAF3044342.1"/>
    <property type="molecule type" value="Genomic_DNA"/>
</dbReference>
<dbReference type="OrthoDB" id="6503940at2759"/>
<dbReference type="PANTHER" id="PTHR12103:SF38">
    <property type="entry name" value="5'-NUCLEOTIDASE DOMAIN-CONTAINING PROTEIN 1"/>
    <property type="match status" value="1"/>
</dbReference>
<keyword evidence="4" id="KW-0460">Magnesium</keyword>
<keyword evidence="3" id="KW-0378">Hydrolase</keyword>
<name>A0A7R8HE96_LEPSM</name>
<organism evidence="5 6">
    <name type="scientific">Lepeophtheirus salmonis</name>
    <name type="common">Salmon louse</name>
    <name type="synonym">Caligus salmonis</name>
    <dbReference type="NCBI Taxonomy" id="72036"/>
    <lineage>
        <taxon>Eukaryota</taxon>
        <taxon>Metazoa</taxon>
        <taxon>Ecdysozoa</taxon>
        <taxon>Arthropoda</taxon>
        <taxon>Crustacea</taxon>
        <taxon>Multicrustacea</taxon>
        <taxon>Hexanauplia</taxon>
        <taxon>Copepoda</taxon>
        <taxon>Siphonostomatoida</taxon>
        <taxon>Caligidae</taxon>
        <taxon>Lepeophtheirus</taxon>
    </lineage>
</organism>
<accession>A0A7R8HE96</accession>
<comment type="similarity">
    <text evidence="1">Belongs to the 5'(3')-deoxyribonucleotidase family.</text>
</comment>
<dbReference type="GO" id="GO:0046872">
    <property type="term" value="F:metal ion binding"/>
    <property type="evidence" value="ECO:0007669"/>
    <property type="project" value="UniProtKB-KW"/>
</dbReference>
<dbReference type="SUPFAM" id="SSF56784">
    <property type="entry name" value="HAD-like"/>
    <property type="match status" value="1"/>
</dbReference>
<sequence>MFTRTQFAADRGGYFPEVKANPEKYILKRRPEFRDWLKMLRQNGKFLYVITGSHYDFASHVASYALGEDWKELFDIVIFFCKKAFFFVENPSLLALGRSKKEIESFRGWEDLETGEYYSQGNGEL</sequence>
<dbReference type="AlphaFoldDB" id="A0A7R8HE96"/>
<gene>
    <name evidence="5" type="ORF">LSAA_15257</name>
</gene>
<dbReference type="InterPro" id="IPR036412">
    <property type="entry name" value="HAD-like_sf"/>
</dbReference>
<dbReference type="GO" id="GO:0008253">
    <property type="term" value="F:5'-nucleotidase activity"/>
    <property type="evidence" value="ECO:0007669"/>
    <property type="project" value="TreeGrafter"/>
</dbReference>
<keyword evidence="6" id="KW-1185">Reference proteome</keyword>
<evidence type="ECO:0000256" key="1">
    <source>
        <dbReference type="ARBA" id="ARBA00009589"/>
    </source>
</evidence>
<evidence type="ECO:0000256" key="2">
    <source>
        <dbReference type="ARBA" id="ARBA00022723"/>
    </source>
</evidence>
<proteinExistence type="inferred from homology"/>